<feature type="transmembrane region" description="Helical" evidence="1">
    <location>
        <begin position="31"/>
        <end position="50"/>
    </location>
</feature>
<accession>A0A1D8AYM7</accession>
<keyword evidence="1" id="KW-1133">Transmembrane helix</keyword>
<protein>
    <recommendedName>
        <fullName evidence="2">CAAX prenyl protease 2/Lysostaphin resistance protein A-like domain-containing protein</fullName>
    </recommendedName>
</protein>
<name>A0A1D8AYM7_9BACT</name>
<dbReference type="STRING" id="1838286.Verru16b_03091"/>
<evidence type="ECO:0000313" key="4">
    <source>
        <dbReference type="Proteomes" id="UP000095228"/>
    </source>
</evidence>
<feature type="transmembrane region" description="Helical" evidence="1">
    <location>
        <begin position="62"/>
        <end position="91"/>
    </location>
</feature>
<dbReference type="EMBL" id="CP016094">
    <property type="protein sequence ID" value="AOS46000.1"/>
    <property type="molecule type" value="Genomic_DNA"/>
</dbReference>
<reference evidence="3 4" key="1">
    <citation type="submission" date="2016-06" db="EMBL/GenBank/DDBJ databases">
        <title>Three novel species with peptidoglycan cell walls form the new genus Lacunisphaera gen. nov. in the family Opitutaceae of the verrucomicrobial subdivision 4.</title>
        <authorList>
            <person name="Rast P."/>
            <person name="Gloeckner I."/>
            <person name="Jogler M."/>
            <person name="Boedeker C."/>
            <person name="Jeske O."/>
            <person name="Wiegand S."/>
            <person name="Reinhardt R."/>
            <person name="Schumann P."/>
            <person name="Rohde M."/>
            <person name="Spring S."/>
            <person name="Gloeckner F.O."/>
            <person name="Jogler C."/>
        </authorList>
    </citation>
    <scope>NUCLEOTIDE SEQUENCE [LARGE SCALE GENOMIC DNA]</scope>
    <source>
        <strain evidence="3 4">IG16b</strain>
    </source>
</reference>
<evidence type="ECO:0000256" key="1">
    <source>
        <dbReference type="SAM" id="Phobius"/>
    </source>
</evidence>
<dbReference type="GO" id="GO:0004175">
    <property type="term" value="F:endopeptidase activity"/>
    <property type="evidence" value="ECO:0007669"/>
    <property type="project" value="UniProtKB-ARBA"/>
</dbReference>
<sequence length="170" mass="18862">MLRRLTAWLAILWAGLFDVTQSPARYLRRALLVDLSISMPIAIAVGLTFPSDTPDFRGMSPLFIAIMICVVSPLVETLMMVVLFAGLRLFLKGQVPLAIVSCLLWAGLHSLSAPAWGLGVFWPFLIFSICYLNWETRSRRHAIYMTAALHALHNLVPSVLLLVGTAIENQ</sequence>
<dbReference type="AlphaFoldDB" id="A0A1D8AYM7"/>
<organism evidence="3 4">
    <name type="scientific">Lacunisphaera limnophila</name>
    <dbReference type="NCBI Taxonomy" id="1838286"/>
    <lineage>
        <taxon>Bacteria</taxon>
        <taxon>Pseudomonadati</taxon>
        <taxon>Verrucomicrobiota</taxon>
        <taxon>Opitutia</taxon>
        <taxon>Opitutales</taxon>
        <taxon>Opitutaceae</taxon>
        <taxon>Lacunisphaera</taxon>
    </lineage>
</organism>
<keyword evidence="1" id="KW-0812">Transmembrane</keyword>
<evidence type="ECO:0000259" key="2">
    <source>
        <dbReference type="Pfam" id="PF02517"/>
    </source>
</evidence>
<feature type="transmembrane region" description="Helical" evidence="1">
    <location>
        <begin position="111"/>
        <end position="132"/>
    </location>
</feature>
<dbReference type="Proteomes" id="UP000095228">
    <property type="component" value="Chromosome"/>
</dbReference>
<dbReference type="GO" id="GO:0080120">
    <property type="term" value="P:CAAX-box protein maturation"/>
    <property type="evidence" value="ECO:0007669"/>
    <property type="project" value="UniProtKB-ARBA"/>
</dbReference>
<dbReference type="KEGG" id="obg:Verru16b_03091"/>
<dbReference type="InterPro" id="IPR003675">
    <property type="entry name" value="Rce1/LyrA-like_dom"/>
</dbReference>
<evidence type="ECO:0000313" key="3">
    <source>
        <dbReference type="EMBL" id="AOS46000.1"/>
    </source>
</evidence>
<keyword evidence="4" id="KW-1185">Reference proteome</keyword>
<gene>
    <name evidence="3" type="ORF">Verru16b_03091</name>
</gene>
<keyword evidence="1" id="KW-0472">Membrane</keyword>
<feature type="domain" description="CAAX prenyl protease 2/Lysostaphin resistance protein A-like" evidence="2">
    <location>
        <begin position="61"/>
        <end position="156"/>
    </location>
</feature>
<dbReference type="Pfam" id="PF02517">
    <property type="entry name" value="Rce1-like"/>
    <property type="match status" value="1"/>
</dbReference>
<proteinExistence type="predicted"/>